<protein>
    <recommendedName>
        <fullName evidence="6">Dipeptidase</fullName>
        <ecNumber evidence="6">3.4.-.-</ecNumber>
    </recommendedName>
</protein>
<dbReference type="Pfam" id="PF03577">
    <property type="entry name" value="Peptidase_C69"/>
    <property type="match status" value="1"/>
</dbReference>
<gene>
    <name evidence="7" type="ORF">FD17_GL000001</name>
</gene>
<evidence type="ECO:0000256" key="2">
    <source>
        <dbReference type="ARBA" id="ARBA00007225"/>
    </source>
</evidence>
<dbReference type="Gene3D" id="3.60.60.10">
    <property type="entry name" value="Penicillin V Acylase, Chain A"/>
    <property type="match status" value="1"/>
</dbReference>
<accession>A0A0R1L220</accession>
<evidence type="ECO:0000313" key="7">
    <source>
        <dbReference type="EMBL" id="KRK89765.1"/>
    </source>
</evidence>
<evidence type="ECO:0000256" key="4">
    <source>
        <dbReference type="ARBA" id="ARBA00022801"/>
    </source>
</evidence>
<dbReference type="GO" id="GO:0070004">
    <property type="term" value="F:cysteine-type exopeptidase activity"/>
    <property type="evidence" value="ECO:0007669"/>
    <property type="project" value="InterPro"/>
</dbReference>
<proteinExistence type="inferred from homology"/>
<dbReference type="PANTHER" id="PTHR12994:SF17">
    <property type="entry name" value="LD30995P"/>
    <property type="match status" value="1"/>
</dbReference>
<evidence type="ECO:0000256" key="1">
    <source>
        <dbReference type="ARBA" id="ARBA00001670"/>
    </source>
</evidence>
<dbReference type="GO" id="GO:0006508">
    <property type="term" value="P:proteolysis"/>
    <property type="evidence" value="ECO:0007669"/>
    <property type="project" value="UniProtKB-KW"/>
</dbReference>
<dbReference type="Proteomes" id="UP000051581">
    <property type="component" value="Unassembled WGS sequence"/>
</dbReference>
<evidence type="ECO:0000256" key="6">
    <source>
        <dbReference type="RuleBase" id="RU364089"/>
    </source>
</evidence>
<dbReference type="GO" id="GO:0016805">
    <property type="term" value="F:dipeptidase activity"/>
    <property type="evidence" value="ECO:0007669"/>
    <property type="project" value="UniProtKB-KW"/>
</dbReference>
<dbReference type="InterPro" id="IPR005322">
    <property type="entry name" value="Peptidase_C69"/>
</dbReference>
<dbReference type="InterPro" id="IPR047804">
    <property type="entry name" value="C69_dipept_A-like"/>
</dbReference>
<dbReference type="AlphaFoldDB" id="A0A0R1L220"/>
<reference evidence="7 8" key="1">
    <citation type="journal article" date="2015" name="Genome Announc.">
        <title>Expanding the biotechnology potential of lactobacilli through comparative genomics of 213 strains and associated genera.</title>
        <authorList>
            <person name="Sun Z."/>
            <person name="Harris H.M."/>
            <person name="McCann A."/>
            <person name="Guo C."/>
            <person name="Argimon S."/>
            <person name="Zhang W."/>
            <person name="Yang X."/>
            <person name="Jeffery I.B."/>
            <person name="Cooney J.C."/>
            <person name="Kagawa T.F."/>
            <person name="Liu W."/>
            <person name="Song Y."/>
            <person name="Salvetti E."/>
            <person name="Wrobel A."/>
            <person name="Rasinkangas P."/>
            <person name="Parkhill J."/>
            <person name="Rea M.C."/>
            <person name="O'Sullivan O."/>
            <person name="Ritari J."/>
            <person name="Douillard F.P."/>
            <person name="Paul Ross R."/>
            <person name="Yang R."/>
            <person name="Briner A.E."/>
            <person name="Felis G.E."/>
            <person name="de Vos W.M."/>
            <person name="Barrangou R."/>
            <person name="Klaenhammer T.R."/>
            <person name="Caufield P.W."/>
            <person name="Cui Y."/>
            <person name="Zhang H."/>
            <person name="O'Toole P.W."/>
        </authorList>
    </citation>
    <scope>NUCLEOTIDE SEQUENCE [LARGE SCALE GENOMIC DNA]</scope>
    <source>
        <strain evidence="7 8">DSM 19904</strain>
    </source>
</reference>
<dbReference type="EC" id="3.4.-.-" evidence="6"/>
<dbReference type="PANTHER" id="PTHR12994">
    <property type="entry name" value="SECERNIN"/>
    <property type="match status" value="1"/>
</dbReference>
<keyword evidence="8" id="KW-1185">Reference proteome</keyword>
<name>A0A0R1L220_9LACO</name>
<dbReference type="EMBL" id="AZEA01000001">
    <property type="protein sequence ID" value="KRK89765.1"/>
    <property type="molecule type" value="Genomic_DNA"/>
</dbReference>
<organism evidence="7 8">
    <name type="scientific">Lentilactobacillus sunkii DSM 19904</name>
    <dbReference type="NCBI Taxonomy" id="1423808"/>
    <lineage>
        <taxon>Bacteria</taxon>
        <taxon>Bacillati</taxon>
        <taxon>Bacillota</taxon>
        <taxon>Bacilli</taxon>
        <taxon>Lactobacillales</taxon>
        <taxon>Lactobacillaceae</taxon>
        <taxon>Lentilactobacillus</taxon>
    </lineage>
</organism>
<dbReference type="NCBIfam" id="NF033678">
    <property type="entry name" value="C69_fam_dipept"/>
    <property type="match status" value="1"/>
</dbReference>
<keyword evidence="3 6" id="KW-0645">Protease</keyword>
<keyword evidence="5 6" id="KW-0224">Dipeptidase</keyword>
<evidence type="ECO:0000313" key="8">
    <source>
        <dbReference type="Proteomes" id="UP000051581"/>
    </source>
</evidence>
<comment type="caution">
    <text evidence="7">The sequence shown here is derived from an EMBL/GenBank/DDBJ whole genome shotgun (WGS) entry which is preliminary data.</text>
</comment>
<keyword evidence="4 6" id="KW-0378">Hydrolase</keyword>
<comment type="catalytic activity">
    <reaction evidence="1">
        <text>an L-aminoacyl-L-amino acid + H2O = 2 an L-alpha-amino acid</text>
        <dbReference type="Rhea" id="RHEA:48940"/>
        <dbReference type="ChEBI" id="CHEBI:15377"/>
        <dbReference type="ChEBI" id="CHEBI:59869"/>
        <dbReference type="ChEBI" id="CHEBI:77460"/>
        <dbReference type="EC" id="3.4.13.19"/>
    </reaction>
</comment>
<evidence type="ECO:0000256" key="3">
    <source>
        <dbReference type="ARBA" id="ARBA00022670"/>
    </source>
</evidence>
<comment type="similarity">
    <text evidence="2 6">Belongs to the peptidase C69 family.</text>
</comment>
<dbReference type="PATRIC" id="fig|1423808.3.peg.1"/>
<sequence length="475" mass="53622">MFSSKHSSCTTILVGKKASYDGSTIIARNEDAGDAVNPKKFVVVEPEDQPRSYHSKLTKFSVKLPDDPLRYTSVPDAVPDKGVWGEAGINAHNVAMSATETITTNSRVMGADPFEKDGLGEEDLLTITLPYINSAKEGVQRVGELLEKYGTYESNGILFSDVNEIWYMETAGGHHWVAQRIPDDAYVIAPNQTGIQEIDFDDPDSFMYSKDLRQFAQDHHLNPTNHFNFRHIFGSNTQLDRHYNTPRAWYGQRYFDPESVEDKTPMSNDLPFICHANRKITIEDIKFVLGSHYEDTPYDPFAPGADYKKIPYRPIGINRNQELSILQLRPGMPSGYSAIQWLTFASNPFNTLTPFYTNVVNTPDCYRDTTGTLDSHNAYWANRLISLIAADHYQEVMQDIEDYQLKEMGYAHERIAEVDKLMAEREASGSHVVRALGQANARTADHIMADTEALLTKLVVKASQDIPGSFNREHY</sequence>
<dbReference type="RefSeq" id="WP_057822568.1">
    <property type="nucleotide sequence ID" value="NZ_AZEA01000001.1"/>
</dbReference>
<evidence type="ECO:0000256" key="5">
    <source>
        <dbReference type="ARBA" id="ARBA00022997"/>
    </source>
</evidence>
<dbReference type="OrthoDB" id="9764088at2"/>